<keyword evidence="6" id="KW-1185">Reference proteome</keyword>
<accession>A0A9R0WSS9</accession>
<dbReference type="EMBL" id="LT934119">
    <property type="protein sequence ID" value="VAI21681.1"/>
    <property type="molecule type" value="Genomic_DNA"/>
</dbReference>
<dbReference type="Gene3D" id="1.20.245.10">
    <property type="entry name" value="Lipoxygenase-1, Domain 5"/>
    <property type="match status" value="1"/>
</dbReference>
<dbReference type="Proteomes" id="UP000324705">
    <property type="component" value="Chromosome 5A"/>
</dbReference>
<evidence type="ECO:0000259" key="4">
    <source>
        <dbReference type="PROSITE" id="PS51393"/>
    </source>
</evidence>
<reference evidence="5 6" key="1">
    <citation type="submission" date="2017-09" db="EMBL/GenBank/DDBJ databases">
        <authorList>
            <consortium name="International Durum Wheat Genome Sequencing Consortium (IDWGSC)"/>
            <person name="Milanesi L."/>
        </authorList>
    </citation>
    <scope>NUCLEOTIDE SEQUENCE [LARGE SCALE GENOMIC DNA]</scope>
    <source>
        <strain evidence="6">cv. Svevo</strain>
    </source>
</reference>
<keyword evidence="1" id="KW-0479">Metal-binding</keyword>
<feature type="domain" description="Lipoxygenase" evidence="4">
    <location>
        <begin position="1"/>
        <end position="113"/>
    </location>
</feature>
<evidence type="ECO:0000256" key="1">
    <source>
        <dbReference type="ARBA" id="ARBA00022723"/>
    </source>
</evidence>
<dbReference type="PANTHER" id="PTHR11771">
    <property type="entry name" value="LIPOXYGENASE"/>
    <property type="match status" value="1"/>
</dbReference>
<sequence>MPEPGTEEYAMLAREPEKVFIHTITNQVQAIIGISLLEILSKHSSDEIYLGQRDTPEWTSDAKALEAFKRFGTRLEGIESEVPLTTMAMPPGSRPGASPTASPFDEIFGERSLLASMRKCWGACFQGHWLNNLSYARAHLTSK</sequence>
<dbReference type="SUPFAM" id="SSF48484">
    <property type="entry name" value="Lipoxigenase"/>
    <property type="match status" value="1"/>
</dbReference>
<keyword evidence="2" id="KW-0223">Dioxygenase</keyword>
<dbReference type="Pfam" id="PF00305">
    <property type="entry name" value="Lipoxygenase"/>
    <property type="match status" value="1"/>
</dbReference>
<evidence type="ECO:0000256" key="3">
    <source>
        <dbReference type="ARBA" id="ARBA00023002"/>
    </source>
</evidence>
<evidence type="ECO:0000313" key="5">
    <source>
        <dbReference type="EMBL" id="VAI21681.1"/>
    </source>
</evidence>
<evidence type="ECO:0000313" key="6">
    <source>
        <dbReference type="Proteomes" id="UP000324705"/>
    </source>
</evidence>
<dbReference type="InterPro" id="IPR036226">
    <property type="entry name" value="LipOase_C_sf"/>
</dbReference>
<dbReference type="InterPro" id="IPR013819">
    <property type="entry name" value="LipOase_C"/>
</dbReference>
<name>A0A9R0WSS9_TRITD</name>
<organism evidence="5 6">
    <name type="scientific">Triticum turgidum subsp. durum</name>
    <name type="common">Durum wheat</name>
    <name type="synonym">Triticum durum</name>
    <dbReference type="NCBI Taxonomy" id="4567"/>
    <lineage>
        <taxon>Eukaryota</taxon>
        <taxon>Viridiplantae</taxon>
        <taxon>Streptophyta</taxon>
        <taxon>Embryophyta</taxon>
        <taxon>Tracheophyta</taxon>
        <taxon>Spermatophyta</taxon>
        <taxon>Magnoliopsida</taxon>
        <taxon>Liliopsida</taxon>
        <taxon>Poales</taxon>
        <taxon>Poaceae</taxon>
        <taxon>BOP clade</taxon>
        <taxon>Pooideae</taxon>
        <taxon>Triticodae</taxon>
        <taxon>Triticeae</taxon>
        <taxon>Triticinae</taxon>
        <taxon>Triticum</taxon>
    </lineage>
</organism>
<protein>
    <recommendedName>
        <fullName evidence="4">Lipoxygenase domain-containing protein</fullName>
    </recommendedName>
</protein>
<keyword evidence="3" id="KW-0560">Oxidoreductase</keyword>
<dbReference type="AlphaFoldDB" id="A0A9R0WSS9"/>
<dbReference type="GO" id="GO:0034440">
    <property type="term" value="P:lipid oxidation"/>
    <property type="evidence" value="ECO:0007669"/>
    <property type="project" value="InterPro"/>
</dbReference>
<dbReference type="InterPro" id="IPR000907">
    <property type="entry name" value="LipOase"/>
</dbReference>
<gene>
    <name evidence="5" type="ORF">TRITD_5Av1G200210</name>
</gene>
<dbReference type="PROSITE" id="PS51393">
    <property type="entry name" value="LIPOXYGENASE_3"/>
    <property type="match status" value="1"/>
</dbReference>
<dbReference type="Gramene" id="TRITD5Av1G200210.1">
    <property type="protein sequence ID" value="TRITD5Av1G200210.1"/>
    <property type="gene ID" value="TRITD5Av1G200210"/>
</dbReference>
<dbReference type="GO" id="GO:0016702">
    <property type="term" value="F:oxidoreductase activity, acting on single donors with incorporation of molecular oxygen, incorporation of two atoms of oxygen"/>
    <property type="evidence" value="ECO:0007669"/>
    <property type="project" value="InterPro"/>
</dbReference>
<proteinExistence type="predicted"/>
<dbReference type="GO" id="GO:0046872">
    <property type="term" value="F:metal ion binding"/>
    <property type="evidence" value="ECO:0007669"/>
    <property type="project" value="UniProtKB-KW"/>
</dbReference>
<evidence type="ECO:0000256" key="2">
    <source>
        <dbReference type="ARBA" id="ARBA00022964"/>
    </source>
</evidence>